<sequence>MPAPTPVVQFGTSRFLQAHADLFFSEGTPEGAITVVQSSGDPSRAGRLGALAAPGGYPVLIRGIEEGAVVDEERRVHSVKRTLSTASDWAELSRIVTEEAEVILSNTGDAGYDPKPADTAAAPEQAMSYPAKLFHLLKARHAAGKAPLTIFPMELIPDNGHVLKARVLDIAAQQGADSALTGWLGTCIWANSLVDRIVSAPLDPVGAVAEPYALWAIEAQPGLDAPVTHPSVRMVDSLETIERLKLHILNLGHTAMAAYWQQAGAAPDAIVRDLLEGPVGDRLARVMEEEVIPGFAARGMEEEARAYLAVTLERFANPFLDHRIADIAQNHPQKIERRIAAFLSWVRAAQPGFAAPALDAICAAAVPA</sequence>
<dbReference type="RefSeq" id="WP_193183807.1">
    <property type="nucleotide sequence ID" value="NZ_JACVXA010000043.1"/>
</dbReference>
<feature type="domain" description="Mannitol dehydrogenase C-terminal" evidence="4">
    <location>
        <begin position="241"/>
        <end position="345"/>
    </location>
</feature>
<dbReference type="InterPro" id="IPR008927">
    <property type="entry name" value="6-PGluconate_DH-like_C_sf"/>
</dbReference>
<dbReference type="PANTHER" id="PTHR30524">
    <property type="entry name" value="MANNITOL-1-PHOSPHATE 5-DEHYDROGENASE"/>
    <property type="match status" value="1"/>
</dbReference>
<evidence type="ECO:0000259" key="4">
    <source>
        <dbReference type="Pfam" id="PF08125"/>
    </source>
</evidence>
<proteinExistence type="predicted"/>
<evidence type="ECO:0000256" key="2">
    <source>
        <dbReference type="ARBA" id="ARBA00023027"/>
    </source>
</evidence>
<dbReference type="EMBL" id="JACVXA010000043">
    <property type="protein sequence ID" value="MBE3639284.1"/>
    <property type="molecule type" value="Genomic_DNA"/>
</dbReference>
<dbReference type="InterPro" id="IPR013131">
    <property type="entry name" value="Mannitol_DH_N"/>
</dbReference>
<dbReference type="Gene3D" id="1.10.1040.10">
    <property type="entry name" value="N-(1-d-carboxylethyl)-l-norvaline Dehydrogenase, domain 2"/>
    <property type="match status" value="1"/>
</dbReference>
<accession>A0A8J7CVX9</accession>
<dbReference type="Pfam" id="PF01232">
    <property type="entry name" value="Mannitol_dh"/>
    <property type="match status" value="1"/>
</dbReference>
<name>A0A8J7CVX9_9RHOB</name>
<keyword evidence="6" id="KW-1185">Reference proteome</keyword>
<dbReference type="InterPro" id="IPR013118">
    <property type="entry name" value="Mannitol_DH_C"/>
</dbReference>
<dbReference type="InterPro" id="IPR036291">
    <property type="entry name" value="NAD(P)-bd_dom_sf"/>
</dbReference>
<dbReference type="SUPFAM" id="SSF51735">
    <property type="entry name" value="NAD(P)-binding Rossmann-fold domains"/>
    <property type="match status" value="1"/>
</dbReference>
<reference evidence="5" key="1">
    <citation type="submission" date="2020-09" db="EMBL/GenBank/DDBJ databases">
        <title>A novel bacterium of genus Mangrovicoccus, isolated from South China Sea.</title>
        <authorList>
            <person name="Huang H."/>
            <person name="Mo K."/>
            <person name="Hu Y."/>
        </authorList>
    </citation>
    <scope>NUCLEOTIDE SEQUENCE</scope>
    <source>
        <strain evidence="5">HB182678</strain>
    </source>
</reference>
<dbReference type="SUPFAM" id="SSF48179">
    <property type="entry name" value="6-phosphogluconate dehydrogenase C-terminal domain-like"/>
    <property type="match status" value="1"/>
</dbReference>
<dbReference type="GO" id="GO:0016491">
    <property type="term" value="F:oxidoreductase activity"/>
    <property type="evidence" value="ECO:0007669"/>
    <property type="project" value="UniProtKB-KW"/>
</dbReference>
<dbReference type="Pfam" id="PF08125">
    <property type="entry name" value="Mannitol_dh_C"/>
    <property type="match status" value="1"/>
</dbReference>
<dbReference type="Gene3D" id="3.40.50.720">
    <property type="entry name" value="NAD(P)-binding Rossmann-like Domain"/>
    <property type="match status" value="1"/>
</dbReference>
<evidence type="ECO:0000259" key="3">
    <source>
        <dbReference type="Pfam" id="PF01232"/>
    </source>
</evidence>
<evidence type="ECO:0000313" key="6">
    <source>
        <dbReference type="Proteomes" id="UP000609121"/>
    </source>
</evidence>
<keyword evidence="2" id="KW-0520">NAD</keyword>
<comment type="caution">
    <text evidence="5">The sequence shown here is derived from an EMBL/GenBank/DDBJ whole genome shotgun (WGS) entry which is preliminary data.</text>
</comment>
<dbReference type="PANTHER" id="PTHR30524:SF0">
    <property type="entry name" value="ALTRONATE OXIDOREDUCTASE-RELATED"/>
    <property type="match status" value="1"/>
</dbReference>
<organism evidence="5 6">
    <name type="scientific">Mangrovicoccus algicola</name>
    <dbReference type="NCBI Taxonomy" id="2771008"/>
    <lineage>
        <taxon>Bacteria</taxon>
        <taxon>Pseudomonadati</taxon>
        <taxon>Pseudomonadota</taxon>
        <taxon>Alphaproteobacteria</taxon>
        <taxon>Rhodobacterales</taxon>
        <taxon>Paracoccaceae</taxon>
        <taxon>Mangrovicoccus</taxon>
    </lineage>
</organism>
<gene>
    <name evidence="5" type="ORF">ICN82_13880</name>
</gene>
<protein>
    <submittedName>
        <fullName evidence="5">Mannitol dehydrogenase family protein</fullName>
    </submittedName>
</protein>
<keyword evidence="1" id="KW-0560">Oxidoreductase</keyword>
<feature type="domain" description="Mannitol dehydrogenase N-terminal" evidence="3">
    <location>
        <begin position="7"/>
        <end position="220"/>
    </location>
</feature>
<dbReference type="InterPro" id="IPR013328">
    <property type="entry name" value="6PGD_dom2"/>
</dbReference>
<dbReference type="AlphaFoldDB" id="A0A8J7CVX9"/>
<evidence type="ECO:0000256" key="1">
    <source>
        <dbReference type="ARBA" id="ARBA00023002"/>
    </source>
</evidence>
<dbReference type="Proteomes" id="UP000609121">
    <property type="component" value="Unassembled WGS sequence"/>
</dbReference>
<evidence type="ECO:0000313" key="5">
    <source>
        <dbReference type="EMBL" id="MBE3639284.1"/>
    </source>
</evidence>